<dbReference type="SUPFAM" id="SSF48452">
    <property type="entry name" value="TPR-like"/>
    <property type="match status" value="1"/>
</dbReference>
<feature type="domain" description="SPOR" evidence="3">
    <location>
        <begin position="78"/>
        <end position="121"/>
    </location>
</feature>
<sequence length="685" mass="78097">MVEKHQTINHKYLKNNMLRLNYINSIIYTLLLQWLFITTTVEAATASSTYSIVLASSPGQNLKWVPKKNIPFPGLSFYVSKVNIKSKPWERLQLGFFNNRKQAIAAQSKIKAFYPGSWVIKTPPKAEKSIIFTVPSQAKLTSIKNTSSLSDKQLNNLMRRAKTDLRYKNYSSAIRYLNALVSAGTHKYSISALELLGLARQRKGQKTHAVTLYTKYLKLYPDSEGSDRVRQRLAGLLTAASGPKKKIRLTTTQDLDEVTTYGSFSQFYRSNQAETDNTDSIKTLSQLITFADVTTLQRSGKYDHRYQFTADHIYDFINDKDNSEFRFVETYYELSYRKTGTSGKIGRQSLRIGGLLNRFDGISAGYQFNPDMRLNILGGYPVEIDNKTSINENRTFYGLTFETGTFLNNWNMNLFYFDQEFNGFDDRTSTGTEIYYRDKTKSLFGMIDYDLLYDEINILQFNANILLDQGRTAYMNAFMRKAPILSTSNALIGRQEISLEELGNTLNIEQIYQLAEDRTADSQTITLGGSQRMNSTYQANADLTFSRVEETIASGGVPATPGTGTDYFVSTQIVGNSLLIARDTGVLGLRYSNTQFSNTTSLIANTRFPITRNWRINPRLQYDIRSLTGGRSQNKLRAIFRTDYNYLNKARFDFEIGYDKTDEDNSSESLGSNNLFFTLGYRWNF</sequence>
<keyword evidence="2" id="KW-0472">Membrane</keyword>
<keyword evidence="5" id="KW-1185">Reference proteome</keyword>
<comment type="caution">
    <text evidence="4">The sequence shown here is derived from an EMBL/GenBank/DDBJ whole genome shotgun (WGS) entry which is preliminary data.</text>
</comment>
<dbReference type="Proteomes" id="UP000254266">
    <property type="component" value="Unassembled WGS sequence"/>
</dbReference>
<evidence type="ECO:0000259" key="3">
    <source>
        <dbReference type="Pfam" id="PF05036"/>
    </source>
</evidence>
<keyword evidence="2" id="KW-0812">Transmembrane</keyword>
<gene>
    <name evidence="4" type="ORF">DIZ80_02015</name>
</gene>
<dbReference type="InterPro" id="IPR019734">
    <property type="entry name" value="TPR_rpt"/>
</dbReference>
<evidence type="ECO:0000256" key="2">
    <source>
        <dbReference type="SAM" id="Phobius"/>
    </source>
</evidence>
<evidence type="ECO:0000313" key="4">
    <source>
        <dbReference type="EMBL" id="RDH85726.1"/>
    </source>
</evidence>
<accession>A0A370DNK7</accession>
<evidence type="ECO:0000256" key="1">
    <source>
        <dbReference type="PROSITE-ProRule" id="PRU00339"/>
    </source>
</evidence>
<dbReference type="InterPro" id="IPR011990">
    <property type="entry name" value="TPR-like_helical_dom_sf"/>
</dbReference>
<evidence type="ECO:0000313" key="5">
    <source>
        <dbReference type="Proteomes" id="UP000254266"/>
    </source>
</evidence>
<protein>
    <recommendedName>
        <fullName evidence="3">SPOR domain-containing protein</fullName>
    </recommendedName>
</protein>
<dbReference type="PROSITE" id="PS50005">
    <property type="entry name" value="TPR"/>
    <property type="match status" value="1"/>
</dbReference>
<feature type="transmembrane region" description="Helical" evidence="2">
    <location>
        <begin position="20"/>
        <end position="37"/>
    </location>
</feature>
<organism evidence="4 5">
    <name type="scientific">endosymbiont of Galathealinum brachiosum</name>
    <dbReference type="NCBI Taxonomy" id="2200906"/>
    <lineage>
        <taxon>Bacteria</taxon>
        <taxon>Pseudomonadati</taxon>
        <taxon>Pseudomonadota</taxon>
        <taxon>Gammaproteobacteria</taxon>
        <taxon>sulfur-oxidizing symbionts</taxon>
    </lineage>
</organism>
<dbReference type="Gene3D" id="1.25.40.10">
    <property type="entry name" value="Tetratricopeptide repeat domain"/>
    <property type="match status" value="1"/>
</dbReference>
<dbReference type="AlphaFoldDB" id="A0A370DNK7"/>
<keyword evidence="1" id="KW-0802">TPR repeat</keyword>
<feature type="repeat" description="TPR" evidence="1">
    <location>
        <begin position="190"/>
        <end position="223"/>
    </location>
</feature>
<dbReference type="Pfam" id="PF05036">
    <property type="entry name" value="SPOR"/>
    <property type="match status" value="1"/>
</dbReference>
<proteinExistence type="predicted"/>
<dbReference type="InterPro" id="IPR007730">
    <property type="entry name" value="SPOR-like_dom"/>
</dbReference>
<name>A0A370DNK7_9GAMM</name>
<reference evidence="4 5" key="1">
    <citation type="journal article" date="2018" name="ISME J.">
        <title>Endosymbiont genomes yield clues of tubeworm success.</title>
        <authorList>
            <person name="Li Y."/>
            <person name="Liles M.R."/>
            <person name="Halanych K.M."/>
        </authorList>
    </citation>
    <scope>NUCLEOTIDE SEQUENCE [LARGE SCALE GENOMIC DNA]</scope>
    <source>
        <strain evidence="4">A1464</strain>
    </source>
</reference>
<dbReference type="GO" id="GO:0042834">
    <property type="term" value="F:peptidoglycan binding"/>
    <property type="evidence" value="ECO:0007669"/>
    <property type="project" value="InterPro"/>
</dbReference>
<keyword evidence="2" id="KW-1133">Transmembrane helix</keyword>
<dbReference type="EMBL" id="QFXC01000003">
    <property type="protein sequence ID" value="RDH85726.1"/>
    <property type="molecule type" value="Genomic_DNA"/>
</dbReference>